<feature type="region of interest" description="Disordered" evidence="3">
    <location>
        <begin position="1"/>
        <end position="31"/>
    </location>
</feature>
<dbReference type="PIRSF" id="PIRSF004553">
    <property type="entry name" value="CHP00095"/>
    <property type="match status" value="1"/>
</dbReference>
<dbReference type="GO" id="GO:0003676">
    <property type="term" value="F:nucleic acid binding"/>
    <property type="evidence" value="ECO:0007669"/>
    <property type="project" value="InterPro"/>
</dbReference>
<dbReference type="InterPro" id="IPR004398">
    <property type="entry name" value="RNA_MeTrfase_RsmD"/>
</dbReference>
<reference evidence="4 5" key="1">
    <citation type="submission" date="2019-03" db="EMBL/GenBank/DDBJ databases">
        <title>Draft Genome Sequence of Massilia arenosa sp. nov., a Novel Massilia Species Isolated from a Sandy-loam Maize Soil.</title>
        <authorList>
            <person name="Raths R."/>
            <person name="Peta V."/>
            <person name="Bucking H."/>
        </authorList>
    </citation>
    <scope>NUCLEOTIDE SEQUENCE [LARGE SCALE GENOMIC DNA]</scope>
    <source>
        <strain evidence="4 5">MC02</strain>
    </source>
</reference>
<dbReference type="InterPro" id="IPR002052">
    <property type="entry name" value="DNA_methylase_N6_adenine_CS"/>
</dbReference>
<dbReference type="RefSeq" id="WP_135205689.1">
    <property type="nucleotide sequence ID" value="NZ_SPVF01000039.1"/>
</dbReference>
<dbReference type="Pfam" id="PF03602">
    <property type="entry name" value="Cons_hypoth95"/>
    <property type="match status" value="1"/>
</dbReference>
<dbReference type="SUPFAM" id="SSF53335">
    <property type="entry name" value="S-adenosyl-L-methionine-dependent methyltransferases"/>
    <property type="match status" value="1"/>
</dbReference>
<keyword evidence="1 4" id="KW-0489">Methyltransferase</keyword>
<dbReference type="EC" id="2.1.1.171" evidence="4"/>
<accession>A0A4Y9SNH2</accession>
<dbReference type="NCBIfam" id="TIGR00095">
    <property type="entry name" value="16S rRNA (guanine(966)-N(2))-methyltransferase RsmD"/>
    <property type="match status" value="1"/>
</dbReference>
<dbReference type="Proteomes" id="UP000298438">
    <property type="component" value="Unassembled WGS sequence"/>
</dbReference>
<keyword evidence="2 4" id="KW-0808">Transferase</keyword>
<evidence type="ECO:0000313" key="4">
    <source>
        <dbReference type="EMBL" id="TFW28165.1"/>
    </source>
</evidence>
<gene>
    <name evidence="4" type="primary">rsmD</name>
    <name evidence="4" type="ORF">E4L96_02675</name>
</gene>
<comment type="caution">
    <text evidence="4">The sequence shown here is derived from an EMBL/GenBank/DDBJ whole genome shotgun (WGS) entry which is preliminary data.</text>
</comment>
<dbReference type="PANTHER" id="PTHR43542:SF1">
    <property type="entry name" value="METHYLTRANSFERASE"/>
    <property type="match status" value="1"/>
</dbReference>
<proteinExistence type="predicted"/>
<dbReference type="PROSITE" id="PS00092">
    <property type="entry name" value="N6_MTASE"/>
    <property type="match status" value="1"/>
</dbReference>
<protein>
    <submittedName>
        <fullName evidence="4">16S rRNA (Guanine(966)-N(2))-methyltransferase RsmD</fullName>
        <ecNumber evidence="4">2.1.1.171</ecNumber>
    </submittedName>
</protein>
<dbReference type="InterPro" id="IPR029063">
    <property type="entry name" value="SAM-dependent_MTases_sf"/>
</dbReference>
<evidence type="ECO:0000256" key="1">
    <source>
        <dbReference type="ARBA" id="ARBA00022603"/>
    </source>
</evidence>
<dbReference type="GO" id="GO:0052913">
    <property type="term" value="F:16S rRNA (guanine(966)-N(2))-methyltransferase activity"/>
    <property type="evidence" value="ECO:0007669"/>
    <property type="project" value="UniProtKB-EC"/>
</dbReference>
<keyword evidence="5" id="KW-1185">Reference proteome</keyword>
<dbReference type="AlphaFoldDB" id="A0A4Y9SNH2"/>
<dbReference type="EMBL" id="SPVF01000039">
    <property type="protein sequence ID" value="TFW28165.1"/>
    <property type="molecule type" value="Genomic_DNA"/>
</dbReference>
<dbReference type="PANTHER" id="PTHR43542">
    <property type="entry name" value="METHYLTRANSFERASE"/>
    <property type="match status" value="1"/>
</dbReference>
<evidence type="ECO:0000313" key="5">
    <source>
        <dbReference type="Proteomes" id="UP000298438"/>
    </source>
</evidence>
<organism evidence="4 5">
    <name type="scientific">Zemynaea arenosa</name>
    <dbReference type="NCBI Taxonomy" id="2561931"/>
    <lineage>
        <taxon>Bacteria</taxon>
        <taxon>Pseudomonadati</taxon>
        <taxon>Pseudomonadota</taxon>
        <taxon>Betaproteobacteria</taxon>
        <taxon>Burkholderiales</taxon>
        <taxon>Oxalobacteraceae</taxon>
        <taxon>Telluria group</taxon>
        <taxon>Zemynaea</taxon>
    </lineage>
</organism>
<sequence>MYKKSSSGGRGGARSEDSRSPQRTLTRHTPRLAPQSVRIIGGTWKRTPLPVLDALGLRPTPDRVRETIFNWINHQFDGVWSTRDCLDLFAGSGALGFEAASRGAASVILVDAHQGVVRQLQANKDKLEAANLSVVRGDALTTARNMAARGQTFDLIFLDPPYQQDLLATALPLCLTLLKPGGLVYAESGLALPFDGQGADAVPQWLQGWEAVRADKAGMVYFHLLRRSG</sequence>
<dbReference type="CDD" id="cd02440">
    <property type="entry name" value="AdoMet_MTases"/>
    <property type="match status" value="1"/>
</dbReference>
<name>A0A4Y9SNH2_9BURK</name>
<evidence type="ECO:0000256" key="2">
    <source>
        <dbReference type="ARBA" id="ARBA00022679"/>
    </source>
</evidence>
<dbReference type="Gene3D" id="3.40.50.150">
    <property type="entry name" value="Vaccinia Virus protein VP39"/>
    <property type="match status" value="1"/>
</dbReference>
<evidence type="ECO:0000256" key="3">
    <source>
        <dbReference type="SAM" id="MobiDB-lite"/>
    </source>
</evidence>
<dbReference type="OrthoDB" id="9803017at2"/>